<name>A0A2N3RBC4_9BIFI</name>
<sequence>MDTDFTDTHHFEVPVTFCEGRQDHHVSSAVARDWYETIDSPKSWHWFDRSGHFPQWEEPDRFLGCVLQDLSQ</sequence>
<evidence type="ECO:0000313" key="1">
    <source>
        <dbReference type="EMBL" id="MBO0624096.1"/>
    </source>
</evidence>
<dbReference type="Gene3D" id="3.40.50.1820">
    <property type="entry name" value="alpha/beta hydrolase"/>
    <property type="match status" value="1"/>
</dbReference>
<reference evidence="3 5" key="2">
    <citation type="submission" date="2018-05" db="EMBL/GenBank/DDBJ databases">
        <title>Reference genomes for bee gut microbiota database.</title>
        <authorList>
            <person name="Ellegaard K.M."/>
        </authorList>
    </citation>
    <scope>NUCLEOTIDE SEQUENCE [LARGE SCALE GENOMIC DNA]</scope>
    <source>
        <strain evidence="3 5">ESL0199</strain>
    </source>
</reference>
<comment type="caution">
    <text evidence="2">The sequence shown here is derived from an EMBL/GenBank/DDBJ whole genome shotgun (WGS) entry which is preliminary data.</text>
</comment>
<evidence type="ECO:0000313" key="4">
    <source>
        <dbReference type="Proteomes" id="UP000233731"/>
    </source>
</evidence>
<dbReference type="SUPFAM" id="SSF53474">
    <property type="entry name" value="alpha/beta-Hydrolases"/>
    <property type="match status" value="1"/>
</dbReference>
<dbReference type="EMBL" id="PCHJ01000013">
    <property type="protein sequence ID" value="PKV09792.1"/>
    <property type="molecule type" value="Genomic_DNA"/>
</dbReference>
<evidence type="ECO:0000313" key="5">
    <source>
        <dbReference type="Proteomes" id="UP000248128"/>
    </source>
</evidence>
<dbReference type="EMBL" id="JAFMNU010000019">
    <property type="protein sequence ID" value="MBO0624096.1"/>
    <property type="molecule type" value="Genomic_DNA"/>
</dbReference>
<keyword evidence="6" id="KW-1185">Reference proteome</keyword>
<evidence type="ECO:0000313" key="3">
    <source>
        <dbReference type="EMBL" id="PXY88291.1"/>
    </source>
</evidence>
<dbReference type="Proteomes" id="UP000664299">
    <property type="component" value="Unassembled WGS sequence"/>
</dbReference>
<reference evidence="2 4" key="1">
    <citation type="submission" date="2017-10" db="EMBL/GenBank/DDBJ databases">
        <title>Bifidobacterium genomics.</title>
        <authorList>
            <person name="Lugli G.A."/>
            <person name="Milani C."/>
            <person name="Mancabelli L."/>
        </authorList>
    </citation>
    <scope>NUCLEOTIDE SEQUENCE [LARGE SCALE GENOMIC DNA]</scope>
    <source>
        <strain evidence="2 4">1460B</strain>
    </source>
</reference>
<organism evidence="2 4">
    <name type="scientific">Bifidobacterium asteroides</name>
    <dbReference type="NCBI Taxonomy" id="1684"/>
    <lineage>
        <taxon>Bacteria</taxon>
        <taxon>Bacillati</taxon>
        <taxon>Actinomycetota</taxon>
        <taxon>Actinomycetes</taxon>
        <taxon>Bifidobacteriales</taxon>
        <taxon>Bifidobacteriaceae</taxon>
        <taxon>Bifidobacterium</taxon>
    </lineage>
</organism>
<dbReference type="Proteomes" id="UP000233731">
    <property type="component" value="Unassembled WGS sequence"/>
</dbReference>
<dbReference type="AlphaFoldDB" id="A0A2N3RBC4"/>
<dbReference type="EMBL" id="QGLK01000003">
    <property type="protein sequence ID" value="PXY88291.1"/>
    <property type="molecule type" value="Genomic_DNA"/>
</dbReference>
<evidence type="ECO:0000313" key="6">
    <source>
        <dbReference type="Proteomes" id="UP000664299"/>
    </source>
</evidence>
<accession>A0A2N3RBC4</accession>
<dbReference type="OrthoDB" id="27092at2"/>
<dbReference type="GO" id="GO:0016787">
    <property type="term" value="F:hydrolase activity"/>
    <property type="evidence" value="ECO:0007669"/>
    <property type="project" value="UniProtKB-KW"/>
</dbReference>
<reference evidence="1" key="3">
    <citation type="submission" date="2021-03" db="EMBL/GenBank/DDBJ databases">
        <title>Genome sequence of Bifidobacterium asteroides strain wkB204 isolated from a honey bee gut.</title>
        <authorList>
            <person name="Motta E.V.S."/>
            <person name="Kwong W.K."/>
            <person name="Moran N.A."/>
        </authorList>
    </citation>
    <scope>NUCLEOTIDE SEQUENCE</scope>
    <source>
        <strain evidence="1">WkB204</strain>
    </source>
</reference>
<gene>
    <name evidence="2" type="ORF">CQR44_0695</name>
    <name evidence="3" type="ORF">DKK74_03720</name>
    <name evidence="1" type="ORF">J1F30_06945</name>
</gene>
<keyword evidence="2" id="KW-0378">Hydrolase</keyword>
<dbReference type="InterPro" id="IPR029058">
    <property type="entry name" value="AB_hydrolase_fold"/>
</dbReference>
<proteinExistence type="predicted"/>
<evidence type="ECO:0000313" key="2">
    <source>
        <dbReference type="EMBL" id="PKV09792.1"/>
    </source>
</evidence>
<dbReference type="Proteomes" id="UP000248128">
    <property type="component" value="Unassembled WGS sequence"/>
</dbReference>
<dbReference type="RefSeq" id="WP_045924388.1">
    <property type="nucleotide sequence ID" value="NZ_JAFMNU020000002.1"/>
</dbReference>
<protein>
    <submittedName>
        <fullName evidence="1">Alpha/beta hydrolase</fullName>
    </submittedName>
    <submittedName>
        <fullName evidence="2">Hydrolase, alpha/beta fold family</fullName>
    </submittedName>
</protein>